<evidence type="ECO:0000259" key="9">
    <source>
        <dbReference type="Pfam" id="PF24961"/>
    </source>
</evidence>
<dbReference type="EMBL" id="JRQD01000003">
    <property type="protein sequence ID" value="KGM07071.1"/>
    <property type="molecule type" value="Genomic_DNA"/>
</dbReference>
<feature type="transmembrane region" description="Helical" evidence="6">
    <location>
        <begin position="283"/>
        <end position="301"/>
    </location>
</feature>
<feature type="compositionally biased region" description="Basic and acidic residues" evidence="5">
    <location>
        <begin position="137"/>
        <end position="161"/>
    </location>
</feature>
<evidence type="ECO:0000256" key="2">
    <source>
        <dbReference type="ARBA" id="ARBA00022692"/>
    </source>
</evidence>
<keyword evidence="3 6" id="KW-1133">Transmembrane helix</keyword>
<proteinExistence type="predicted"/>
<feature type="transmembrane region" description="Helical" evidence="6">
    <location>
        <begin position="307"/>
        <end position="324"/>
    </location>
</feature>
<dbReference type="Proteomes" id="UP000029999">
    <property type="component" value="Unassembled WGS sequence"/>
</dbReference>
<dbReference type="InterPro" id="IPR056738">
    <property type="entry name" value="NfeD1b_N"/>
</dbReference>
<dbReference type="SUPFAM" id="SSF52096">
    <property type="entry name" value="ClpP/crotonase"/>
    <property type="match status" value="1"/>
</dbReference>
<feature type="transmembrane region" description="Helical" evidence="6">
    <location>
        <begin position="356"/>
        <end position="379"/>
    </location>
</feature>
<dbReference type="GO" id="GO:0008233">
    <property type="term" value="F:peptidase activity"/>
    <property type="evidence" value="ECO:0007669"/>
    <property type="project" value="UniProtKB-KW"/>
</dbReference>
<protein>
    <submittedName>
        <fullName evidence="11">Putative membrane-bound ClpP-class protease</fullName>
    </submittedName>
</protein>
<dbReference type="GO" id="GO:0016020">
    <property type="term" value="C:membrane"/>
    <property type="evidence" value="ECO:0007669"/>
    <property type="project" value="UniProtKB-SubCell"/>
</dbReference>
<dbReference type="Pfam" id="PF25145">
    <property type="entry name" value="NfeD1b_N"/>
    <property type="match status" value="1"/>
</dbReference>
<dbReference type="AlphaFoldDB" id="A0A0A0BGH9"/>
<evidence type="ECO:0000313" key="12">
    <source>
        <dbReference type="Proteomes" id="UP000029999"/>
    </source>
</evidence>
<evidence type="ECO:0000256" key="5">
    <source>
        <dbReference type="SAM" id="MobiDB-lite"/>
    </source>
</evidence>
<feature type="signal peptide" evidence="7">
    <location>
        <begin position="1"/>
        <end position="24"/>
    </location>
</feature>
<dbReference type="FunFam" id="3.90.226.10:FF:000089">
    <property type="entry name" value="Membrane-bound serine protease"/>
    <property type="match status" value="1"/>
</dbReference>
<dbReference type="Pfam" id="PF24961">
    <property type="entry name" value="NfeD_membrane"/>
    <property type="match status" value="1"/>
</dbReference>
<evidence type="ECO:0000256" key="4">
    <source>
        <dbReference type="ARBA" id="ARBA00023136"/>
    </source>
</evidence>
<evidence type="ECO:0000256" key="7">
    <source>
        <dbReference type="SAM" id="SignalP"/>
    </source>
</evidence>
<feature type="domain" description="NfeD-like C-terminal" evidence="8">
    <location>
        <begin position="395"/>
        <end position="449"/>
    </location>
</feature>
<evidence type="ECO:0000313" key="11">
    <source>
        <dbReference type="EMBL" id="KGM07071.1"/>
    </source>
</evidence>
<feature type="region of interest" description="Disordered" evidence="5">
    <location>
        <begin position="134"/>
        <end position="161"/>
    </location>
</feature>
<dbReference type="InterPro" id="IPR056739">
    <property type="entry name" value="NfeD_membrane"/>
</dbReference>
<feature type="chain" id="PRO_5001959270" evidence="7">
    <location>
        <begin position="25"/>
        <end position="457"/>
    </location>
</feature>
<evidence type="ECO:0000259" key="8">
    <source>
        <dbReference type="Pfam" id="PF01957"/>
    </source>
</evidence>
<evidence type="ECO:0000256" key="1">
    <source>
        <dbReference type="ARBA" id="ARBA00004141"/>
    </source>
</evidence>
<dbReference type="CDD" id="cd07020">
    <property type="entry name" value="Clp_protease_NfeD_1"/>
    <property type="match status" value="1"/>
</dbReference>
<dbReference type="Gene3D" id="3.90.226.10">
    <property type="entry name" value="2-enoyl-CoA Hydratase, Chain A, domain 1"/>
    <property type="match status" value="1"/>
</dbReference>
<keyword evidence="7" id="KW-0732">Signal</keyword>
<gene>
    <name evidence="11" type="ORF">LP43_1572</name>
</gene>
<evidence type="ECO:0000256" key="6">
    <source>
        <dbReference type="SAM" id="Phobius"/>
    </source>
</evidence>
<dbReference type="GO" id="GO:0006508">
    <property type="term" value="P:proteolysis"/>
    <property type="evidence" value="ECO:0007669"/>
    <property type="project" value="UniProtKB-KW"/>
</dbReference>
<dbReference type="STRING" id="392484.LP43_1572"/>
<dbReference type="InterPro" id="IPR052165">
    <property type="entry name" value="Membrane_assoc_protease"/>
</dbReference>
<feature type="transmembrane region" description="Helical" evidence="6">
    <location>
        <begin position="331"/>
        <end position="350"/>
    </location>
</feature>
<dbReference type="PANTHER" id="PTHR33507:SF4">
    <property type="entry name" value="NODULATION COMPETITIVENESS PROTEIN NFED"/>
    <property type="match status" value="1"/>
</dbReference>
<dbReference type="InterPro" id="IPR002810">
    <property type="entry name" value="NfeD-like_C"/>
</dbReference>
<dbReference type="InterPro" id="IPR029045">
    <property type="entry name" value="ClpP/crotonase-like_dom_sf"/>
</dbReference>
<comment type="caution">
    <text evidence="11">The sequence shown here is derived from an EMBL/GenBank/DDBJ whole genome shotgun (WGS) entry which is preliminary data.</text>
</comment>
<accession>A0A0A0BGH9</accession>
<sequence length="457" mass="49136">MKHMLFALFSFVWVCCLPVNTAAADSEQAYIIDIDGIISPATADYFTRSLEKAIDANAALFLVRLDTPGGLDLSMRGMIKQIIASPVPIVMYVTPGGARAASAGTYLLYASHIAAMTPATNLGAATPVQLKPSFISDEDKPSQEKPNKETEPNTTRSDDAMTRKVVNDAVAYIKGLADLHNRNKDWAEKAVRDAASLTAEAALELKVIDIVANNQRDLLEQLDGRTVSVLGTDRVLNTQSLTLIEVLPDWRNKVLAVITNPNIAYILMMIGIYGLIFEFANPGSIVPGTIGSICLLLALFSLQILPINYAGLALILLGIALMVAEAFQPSFGVLGLGGVAAFAVGSVMLIDVELPGYGINLGVIAGFTVSTVAFFLMALGMVLRNRKQQVTTGQEQMIGATCVAVDDIIGQGRVWVHGEQWTARSKQHLKKGDRAEVLNMHGLILEVKPISTQENKT</sequence>
<feature type="domain" description="NfeD integral membrane" evidence="9">
    <location>
        <begin position="262"/>
        <end position="377"/>
    </location>
</feature>
<keyword evidence="11" id="KW-0645">Protease</keyword>
<organism evidence="11 12">
    <name type="scientific">Methylophaga thiooxydans</name>
    <dbReference type="NCBI Taxonomy" id="392484"/>
    <lineage>
        <taxon>Bacteria</taxon>
        <taxon>Pseudomonadati</taxon>
        <taxon>Pseudomonadota</taxon>
        <taxon>Gammaproteobacteria</taxon>
        <taxon>Thiotrichales</taxon>
        <taxon>Piscirickettsiaceae</taxon>
        <taxon>Methylophaga</taxon>
    </lineage>
</organism>
<comment type="subcellular location">
    <subcellularLocation>
        <location evidence="1">Membrane</location>
        <topology evidence="1">Multi-pass membrane protein</topology>
    </subcellularLocation>
</comment>
<evidence type="ECO:0000256" key="3">
    <source>
        <dbReference type="ARBA" id="ARBA00022989"/>
    </source>
</evidence>
<dbReference type="PANTHER" id="PTHR33507">
    <property type="entry name" value="INNER MEMBRANE PROTEIN YBBJ"/>
    <property type="match status" value="1"/>
</dbReference>
<dbReference type="SUPFAM" id="SSF141322">
    <property type="entry name" value="NfeD domain-like"/>
    <property type="match status" value="1"/>
</dbReference>
<name>A0A0A0BGH9_9GAMM</name>
<dbReference type="Pfam" id="PF01957">
    <property type="entry name" value="NfeD"/>
    <property type="match status" value="1"/>
</dbReference>
<keyword evidence="2 6" id="KW-0812">Transmembrane</keyword>
<dbReference type="RefSeq" id="WP_036313953.1">
    <property type="nucleotide sequence ID" value="NZ_JRQD01000003.1"/>
</dbReference>
<reference evidence="11 12" key="1">
    <citation type="submission" date="2014-09" db="EMBL/GenBank/DDBJ databases">
        <authorList>
            <person name="Grob C."/>
            <person name="Taubert M."/>
            <person name="Howat A.M."/>
            <person name="Burns O.J."/>
            <person name="Dixon J.L."/>
            <person name="Chen Y."/>
            <person name="Murrell J.C."/>
        </authorList>
    </citation>
    <scope>NUCLEOTIDE SEQUENCE [LARGE SCALE GENOMIC DNA]</scope>
    <source>
        <strain evidence="11">L4</strain>
    </source>
</reference>
<feature type="domain" description="NfeD1b N-terminal" evidence="10">
    <location>
        <begin position="29"/>
        <end position="223"/>
    </location>
</feature>
<keyword evidence="11" id="KW-0378">Hydrolase</keyword>
<dbReference type="Gene3D" id="2.40.50.140">
    <property type="entry name" value="Nucleic acid-binding proteins"/>
    <property type="match status" value="1"/>
</dbReference>
<evidence type="ECO:0000259" key="10">
    <source>
        <dbReference type="Pfam" id="PF25145"/>
    </source>
</evidence>
<keyword evidence="4 6" id="KW-0472">Membrane</keyword>
<feature type="transmembrane region" description="Helical" evidence="6">
    <location>
        <begin position="254"/>
        <end position="276"/>
    </location>
</feature>
<dbReference type="InterPro" id="IPR012340">
    <property type="entry name" value="NA-bd_OB-fold"/>
</dbReference>